<evidence type="ECO:0000256" key="3">
    <source>
        <dbReference type="ARBA" id="ARBA00022729"/>
    </source>
</evidence>
<dbReference type="Gene3D" id="4.10.75.10">
    <property type="entry name" value="Elafin-like"/>
    <property type="match status" value="1"/>
</dbReference>
<evidence type="ECO:0000256" key="1">
    <source>
        <dbReference type="ARBA" id="ARBA00002878"/>
    </source>
</evidence>
<feature type="domain" description="WAP" evidence="5">
    <location>
        <begin position="23"/>
        <end position="64"/>
    </location>
</feature>
<reference evidence="6" key="2">
    <citation type="submission" date="2017-10" db="EMBL/GenBank/DDBJ databases">
        <title>Unravelling the molecular evolution of spider venoms.</title>
        <authorList>
            <person name="Pineda S."/>
        </authorList>
    </citation>
    <scope>NUCLEOTIDE SEQUENCE</scope>
</reference>
<evidence type="ECO:0000256" key="2">
    <source>
        <dbReference type="ARBA" id="ARBA00022656"/>
    </source>
</evidence>
<feature type="signal peptide" evidence="4">
    <location>
        <begin position="1"/>
        <end position="20"/>
    </location>
</feature>
<dbReference type="GO" id="GO:0005576">
    <property type="term" value="C:extracellular region"/>
    <property type="evidence" value="ECO:0007669"/>
    <property type="project" value="InterPro"/>
</dbReference>
<dbReference type="SUPFAM" id="SSF57256">
    <property type="entry name" value="Elafin-like"/>
    <property type="match status" value="1"/>
</dbReference>
<comment type="function">
    <text evidence="1">Has antibacterial activity.</text>
</comment>
<dbReference type="GO" id="GO:0030414">
    <property type="term" value="F:peptidase inhibitor activity"/>
    <property type="evidence" value="ECO:0007669"/>
    <property type="project" value="InterPro"/>
</dbReference>
<evidence type="ECO:0000313" key="6">
    <source>
        <dbReference type="EMBL" id="SNX35592.1"/>
    </source>
</evidence>
<evidence type="ECO:0000256" key="4">
    <source>
        <dbReference type="SAM" id="SignalP"/>
    </source>
</evidence>
<dbReference type="InterPro" id="IPR008197">
    <property type="entry name" value="WAP_dom"/>
</dbReference>
<protein>
    <submittedName>
        <fullName evidence="6">U16-Eretoxin-Ek1o_1</fullName>
    </submittedName>
</protein>
<organism evidence="6">
    <name type="scientific">Eresus cinnaberinus</name>
    <name type="common">Ladybird spider</name>
    <name type="synonym">Eresus kollari</name>
    <dbReference type="NCBI Taxonomy" id="175337"/>
    <lineage>
        <taxon>Eukaryota</taxon>
        <taxon>Metazoa</taxon>
        <taxon>Ecdysozoa</taxon>
        <taxon>Arthropoda</taxon>
        <taxon>Chelicerata</taxon>
        <taxon>Arachnida</taxon>
        <taxon>Araneae</taxon>
        <taxon>Araneomorphae</taxon>
        <taxon>Entelegynae</taxon>
        <taxon>Eresoidea</taxon>
        <taxon>Eresidae</taxon>
        <taxon>Eresus</taxon>
    </lineage>
</organism>
<proteinExistence type="predicted"/>
<sequence>MELKAQVMILLVVCIAVAASENYCPEVKGECSLSYRINDCCSQNDCPSYAMCCKGRCGYVCKNPSTSPTKGVAIKPGDECKIGRVYPKTGLEWLFGSKSKMKCWIKKYHRIRKSLS</sequence>
<dbReference type="GO" id="GO:0090729">
    <property type="term" value="F:toxin activity"/>
    <property type="evidence" value="ECO:0007669"/>
    <property type="project" value="UniProtKB-KW"/>
</dbReference>
<keyword evidence="3 4" id="KW-0732">Signal</keyword>
<reference evidence="6" key="1">
    <citation type="submission" date="2017-05" db="EMBL/GenBank/DDBJ databases">
        <authorList>
            <person name="Song R."/>
            <person name="Chenine A.L."/>
            <person name="Ruprecht R.M."/>
        </authorList>
    </citation>
    <scope>NUCLEOTIDE SEQUENCE</scope>
</reference>
<dbReference type="EMBL" id="HAHE01000312">
    <property type="protein sequence ID" value="SNX35592.1"/>
    <property type="molecule type" value="Transcribed_RNA"/>
</dbReference>
<dbReference type="Pfam" id="PF00095">
    <property type="entry name" value="WAP"/>
    <property type="match status" value="1"/>
</dbReference>
<name>A0A2D0PCD1_ERECI</name>
<accession>A0A2D0PCD1</accession>
<dbReference type="InterPro" id="IPR036645">
    <property type="entry name" value="Elafin-like_sf"/>
</dbReference>
<feature type="chain" id="PRO_5013107470" evidence="4">
    <location>
        <begin position="21"/>
        <end position="116"/>
    </location>
</feature>
<evidence type="ECO:0000259" key="5">
    <source>
        <dbReference type="Pfam" id="PF00095"/>
    </source>
</evidence>
<dbReference type="AlphaFoldDB" id="A0A2D0PCD1"/>
<keyword evidence="2" id="KW-0800">Toxin</keyword>